<dbReference type="PRINTS" id="PR00320">
    <property type="entry name" value="GPROTEINBRPT"/>
</dbReference>
<keyword evidence="4" id="KW-0539">Nucleus</keyword>
<feature type="region of interest" description="Disordered" evidence="7">
    <location>
        <begin position="296"/>
        <end position="334"/>
    </location>
</feature>
<feature type="compositionally biased region" description="Basic and acidic residues" evidence="7">
    <location>
        <begin position="307"/>
        <end position="326"/>
    </location>
</feature>
<evidence type="ECO:0000256" key="2">
    <source>
        <dbReference type="ARBA" id="ARBA00022574"/>
    </source>
</evidence>
<dbReference type="CDD" id="cd00200">
    <property type="entry name" value="WD40"/>
    <property type="match status" value="2"/>
</dbReference>
<evidence type="ECO:0000256" key="6">
    <source>
        <dbReference type="PROSITE-ProRule" id="PRU00221"/>
    </source>
</evidence>
<dbReference type="PANTHER" id="PTHR19853:SF0">
    <property type="entry name" value="WD REPEAT-CONTAINING PROTEIN 3"/>
    <property type="match status" value="1"/>
</dbReference>
<feature type="repeat" description="WD" evidence="6">
    <location>
        <begin position="412"/>
        <end position="452"/>
    </location>
</feature>
<dbReference type="Pfam" id="PF25172">
    <property type="entry name" value="Beta-prop_WDR3_2nd"/>
    <property type="match status" value="1"/>
</dbReference>
<dbReference type="GO" id="GO:0030515">
    <property type="term" value="F:snoRNA binding"/>
    <property type="evidence" value="ECO:0007669"/>
    <property type="project" value="TreeGrafter"/>
</dbReference>
<dbReference type="OrthoDB" id="407922at2759"/>
<feature type="repeat" description="WD" evidence="6">
    <location>
        <begin position="679"/>
        <end position="711"/>
    </location>
</feature>
<dbReference type="GO" id="GO:0030490">
    <property type="term" value="P:maturation of SSU-rRNA"/>
    <property type="evidence" value="ECO:0007669"/>
    <property type="project" value="TreeGrafter"/>
</dbReference>
<sequence>MVQTYLRHGPTEAFGLVCSSSSNSQYDGKLAYVPALEDVLVWDVKKGQMLAMWHETGHRAEVTCILRSPQKDIFAVGYADGSIRLWSASEGSVIATFNGHKKAVTALAFDEAGARLASGSQDTDLILWDVVGEAGLFRLRGHRDQITAVHFITPYASGVPSTSSGAAPSYLLTSAKDTFLKLWDLSTQHCIQTIVAHRSEIWTFDVDSKHELVFTGSGEGELKAWRIDHEALAQGLRETESGEVAKLIHPVAALPLASNHRVSQITFHPTRPYLAVQSHDRTVELFRIRTEDEVRKKQARRRKRMKEKKEQGRAKAKDGKKDQEHEPEADDNAMDVDEPAAQLVDLFTPYLVVRGSGKIRSFDFGDEEASGKGATQVFLALSSNALEVYNVPPPAKTKDVLPETTRIFSVDLPGHRTDVRTLCLSSDDTLLASGSSGSLKIWNMKTTACIRTLECGHAICSTFLPGDRQIAVGTKSGEILIYDVASSSLLDTIKAHTSTVWSIHVRADGQALVSGSADKDVKFWEFEQKLPRSGRLLSLVHVRTLKMTDDVLSVRYSPNGKFLAVALLDSTVKVFYQDSLKFFLSLYGHKLPVLSMDISADSKLIVTCSADKNVKIWGLDFGDCHRSIFAHDESVMQVAFENYDVRDLDAKPSHYFWTVGKDKMVKYWDGDKFENIQKLEGHHGEVWALAVSNTGKFVVTGSHDKSIRVWEKLDEPLFLEEERERELENIYESGIAESLNRTDAPMGSGADDADPDAAPGLEVASVSKQTTETLMAGEKIMEALELADAEIAAFREYEEAKAQGGLSEQVAPPPRNPVLAAYDVEPEEYVLRVVERIPGTALYDALLVLPFGKVVSLMQYLNLWAQKDWNIILTSRIIFFLLKTHYHQIVANRIMRTALIPLRKHLRESLRKQKDTISYNLAALKYIKRQNDAQRIAEFYEEEGMDEEKIRERIAEGKKRKRITIKA</sequence>
<evidence type="ECO:0000259" key="8">
    <source>
        <dbReference type="Pfam" id="PF04003"/>
    </source>
</evidence>
<feature type="repeat" description="WD" evidence="6">
    <location>
        <begin position="194"/>
        <end position="228"/>
    </location>
</feature>
<feature type="repeat" description="WD" evidence="6">
    <location>
        <begin position="152"/>
        <end position="193"/>
    </location>
</feature>
<dbReference type="InterPro" id="IPR001680">
    <property type="entry name" value="WD40_rpt"/>
</dbReference>
<dbReference type="SUPFAM" id="SSF50978">
    <property type="entry name" value="WD40 repeat-like"/>
    <property type="match status" value="1"/>
</dbReference>
<dbReference type="PROSITE" id="PS50294">
    <property type="entry name" value="WD_REPEATS_REGION"/>
    <property type="match status" value="6"/>
</dbReference>
<evidence type="ECO:0000256" key="5">
    <source>
        <dbReference type="ARBA" id="ARBA00038229"/>
    </source>
</evidence>
<dbReference type="Proteomes" id="UP000194127">
    <property type="component" value="Unassembled WGS sequence"/>
</dbReference>
<accession>A0A1X6MVU4</accession>
<dbReference type="Gene3D" id="2.130.10.10">
    <property type="entry name" value="YVTN repeat-like/Quinoprotein amine dehydrogenase"/>
    <property type="match status" value="4"/>
</dbReference>
<proteinExistence type="inferred from homology"/>
<dbReference type="Pfam" id="PF25173">
    <property type="entry name" value="Beta-prop_WDR3_1st"/>
    <property type="match status" value="1"/>
</dbReference>
<dbReference type="RefSeq" id="XP_024337164.1">
    <property type="nucleotide sequence ID" value="XM_024486068.1"/>
</dbReference>
<dbReference type="FunFam" id="2.130.10.10:FF:000157">
    <property type="entry name" value="WD repeat domain 3"/>
    <property type="match status" value="1"/>
</dbReference>
<dbReference type="Pfam" id="PF04003">
    <property type="entry name" value="Utp12"/>
    <property type="match status" value="1"/>
</dbReference>
<dbReference type="InterPro" id="IPR020472">
    <property type="entry name" value="WD40_PAC1"/>
</dbReference>
<keyword evidence="3" id="KW-0677">Repeat</keyword>
<gene>
    <name evidence="9" type="ORF">POSPLADRAFT_1147467</name>
</gene>
<dbReference type="GO" id="GO:0032040">
    <property type="term" value="C:small-subunit processome"/>
    <property type="evidence" value="ECO:0007669"/>
    <property type="project" value="TreeGrafter"/>
</dbReference>
<feature type="repeat" description="WD" evidence="6">
    <location>
        <begin position="55"/>
        <end position="96"/>
    </location>
</feature>
<dbReference type="InterPro" id="IPR015943">
    <property type="entry name" value="WD40/YVTN_repeat-like_dom_sf"/>
</dbReference>
<feature type="repeat" description="WD" evidence="6">
    <location>
        <begin position="586"/>
        <end position="627"/>
    </location>
</feature>
<feature type="domain" description="Small-subunit processome Utp12" evidence="8">
    <location>
        <begin position="826"/>
        <end position="929"/>
    </location>
</feature>
<dbReference type="GeneID" id="36331017"/>
<dbReference type="InterPro" id="IPR051570">
    <property type="entry name" value="TBC1_cilium_biogenesis"/>
</dbReference>
<name>A0A1X6MVU4_9APHY</name>
<dbReference type="InterPro" id="IPR019775">
    <property type="entry name" value="WD40_repeat_CS"/>
</dbReference>
<dbReference type="InterPro" id="IPR036322">
    <property type="entry name" value="WD40_repeat_dom_sf"/>
</dbReference>
<evidence type="ECO:0000256" key="7">
    <source>
        <dbReference type="SAM" id="MobiDB-lite"/>
    </source>
</evidence>
<comment type="subcellular location">
    <subcellularLocation>
        <location evidence="1">Nucleus</location>
        <location evidence="1">Nucleolus</location>
    </subcellularLocation>
</comment>
<dbReference type="PANTHER" id="PTHR19853">
    <property type="entry name" value="WD REPEAT CONTAINING PROTEIN 3 WDR3"/>
    <property type="match status" value="1"/>
</dbReference>
<reference evidence="9 10" key="1">
    <citation type="submission" date="2017-04" db="EMBL/GenBank/DDBJ databases">
        <title>Genome Sequence of the Model Brown-Rot Fungus Postia placenta SB12.</title>
        <authorList>
            <consortium name="DOE Joint Genome Institute"/>
            <person name="Gaskell J."/>
            <person name="Kersten P."/>
            <person name="Larrondo L.F."/>
            <person name="Canessa P."/>
            <person name="Martinez D."/>
            <person name="Hibbett D."/>
            <person name="Schmoll M."/>
            <person name="Kubicek C.P."/>
            <person name="Martinez A.T."/>
            <person name="Yadav J."/>
            <person name="Master E."/>
            <person name="Magnuson J.K."/>
            <person name="James T."/>
            <person name="Yaver D."/>
            <person name="Berka R."/>
            <person name="Labutti K."/>
            <person name="Lipzen A."/>
            <person name="Aerts A."/>
            <person name="Barry K."/>
            <person name="Henrissat B."/>
            <person name="Blanchette R."/>
            <person name="Grigoriev I."/>
            <person name="Cullen D."/>
        </authorList>
    </citation>
    <scope>NUCLEOTIDE SEQUENCE [LARGE SCALE GENOMIC DNA]</scope>
    <source>
        <strain evidence="9 10">MAD-698-R-SB12</strain>
    </source>
</reference>
<dbReference type="AlphaFoldDB" id="A0A1X6MVU4"/>
<dbReference type="InterPro" id="IPR007148">
    <property type="entry name" value="SSU_processome_Utp12"/>
</dbReference>
<comment type="similarity">
    <text evidence="5">Belongs to the WD repeat WDR3/UTP12 family.</text>
</comment>
<dbReference type="SUPFAM" id="SSF117289">
    <property type="entry name" value="Nucleoporin domain"/>
    <property type="match status" value="1"/>
</dbReference>
<evidence type="ECO:0000313" key="9">
    <source>
        <dbReference type="EMBL" id="OSX60370.1"/>
    </source>
</evidence>
<keyword evidence="2 6" id="KW-0853">WD repeat</keyword>
<dbReference type="EMBL" id="KZ110600">
    <property type="protein sequence ID" value="OSX60370.1"/>
    <property type="molecule type" value="Genomic_DNA"/>
</dbReference>
<protein>
    <recommendedName>
        <fullName evidence="8">Small-subunit processome Utp12 domain-containing protein</fullName>
    </recommendedName>
</protein>
<dbReference type="PROSITE" id="PS50082">
    <property type="entry name" value="WD_REPEATS_2"/>
    <property type="match status" value="8"/>
</dbReference>
<dbReference type="FunFam" id="2.130.10.10:FF:000178">
    <property type="entry name" value="WD repeat domain 3"/>
    <property type="match status" value="1"/>
</dbReference>
<evidence type="ECO:0000313" key="10">
    <source>
        <dbReference type="Proteomes" id="UP000194127"/>
    </source>
</evidence>
<dbReference type="GO" id="GO:0034388">
    <property type="term" value="C:Pwp2p-containing subcomplex of 90S preribosome"/>
    <property type="evidence" value="ECO:0007669"/>
    <property type="project" value="TreeGrafter"/>
</dbReference>
<feature type="repeat" description="WD" evidence="6">
    <location>
        <begin position="97"/>
        <end position="130"/>
    </location>
</feature>
<feature type="repeat" description="WD" evidence="6">
    <location>
        <begin position="493"/>
        <end position="527"/>
    </location>
</feature>
<evidence type="ECO:0000256" key="1">
    <source>
        <dbReference type="ARBA" id="ARBA00004604"/>
    </source>
</evidence>
<dbReference type="PROSITE" id="PS00678">
    <property type="entry name" value="WD_REPEATS_1"/>
    <property type="match status" value="3"/>
</dbReference>
<keyword evidence="10" id="KW-1185">Reference proteome</keyword>
<evidence type="ECO:0000256" key="4">
    <source>
        <dbReference type="ARBA" id="ARBA00023242"/>
    </source>
</evidence>
<dbReference type="STRING" id="670580.A0A1X6MVU4"/>
<dbReference type="SMART" id="SM00320">
    <property type="entry name" value="WD40"/>
    <property type="match status" value="12"/>
</dbReference>
<feature type="compositionally biased region" description="Basic residues" evidence="7">
    <location>
        <begin position="297"/>
        <end position="306"/>
    </location>
</feature>
<evidence type="ECO:0000256" key="3">
    <source>
        <dbReference type="ARBA" id="ARBA00022737"/>
    </source>
</evidence>
<organism evidence="9 10">
    <name type="scientific">Postia placenta MAD-698-R-SB12</name>
    <dbReference type="NCBI Taxonomy" id="670580"/>
    <lineage>
        <taxon>Eukaryota</taxon>
        <taxon>Fungi</taxon>
        <taxon>Dikarya</taxon>
        <taxon>Basidiomycota</taxon>
        <taxon>Agaricomycotina</taxon>
        <taxon>Agaricomycetes</taxon>
        <taxon>Polyporales</taxon>
        <taxon>Adustoporiaceae</taxon>
        <taxon>Rhodonia</taxon>
    </lineage>
</organism>